<dbReference type="InterPro" id="IPR023631">
    <property type="entry name" value="Amidase_dom"/>
</dbReference>
<dbReference type="Proteomes" id="UP001206788">
    <property type="component" value="Unassembled WGS sequence"/>
</dbReference>
<dbReference type="SUPFAM" id="SSF75304">
    <property type="entry name" value="Amidase signature (AS) enzymes"/>
    <property type="match status" value="1"/>
</dbReference>
<name>A0ABT2G781_9BACT</name>
<dbReference type="RefSeq" id="WP_259414781.1">
    <property type="nucleotide sequence ID" value="NZ_JANWGH010000002.1"/>
</dbReference>
<protein>
    <submittedName>
        <fullName evidence="2">Amidase</fullName>
    </submittedName>
</protein>
<dbReference type="PANTHER" id="PTHR11895">
    <property type="entry name" value="TRANSAMIDASE"/>
    <property type="match status" value="1"/>
</dbReference>
<comment type="caution">
    <text evidence="2">The sequence shown here is derived from an EMBL/GenBank/DDBJ whole genome shotgun (WGS) entry which is preliminary data.</text>
</comment>
<organism evidence="2 3">
    <name type="scientific">Algoriphagus limi</name>
    <dbReference type="NCBI Taxonomy" id="2975273"/>
    <lineage>
        <taxon>Bacteria</taxon>
        <taxon>Pseudomonadati</taxon>
        <taxon>Bacteroidota</taxon>
        <taxon>Cytophagia</taxon>
        <taxon>Cytophagales</taxon>
        <taxon>Cyclobacteriaceae</taxon>
        <taxon>Algoriphagus</taxon>
    </lineage>
</organism>
<dbReference type="InterPro" id="IPR000120">
    <property type="entry name" value="Amidase"/>
</dbReference>
<dbReference type="Gene3D" id="3.90.1300.10">
    <property type="entry name" value="Amidase signature (AS) domain"/>
    <property type="match status" value="1"/>
</dbReference>
<evidence type="ECO:0000313" key="2">
    <source>
        <dbReference type="EMBL" id="MCS5491118.1"/>
    </source>
</evidence>
<proteinExistence type="predicted"/>
<keyword evidence="3" id="KW-1185">Reference proteome</keyword>
<dbReference type="EMBL" id="JANWGH010000002">
    <property type="protein sequence ID" value="MCS5491118.1"/>
    <property type="molecule type" value="Genomic_DNA"/>
</dbReference>
<feature type="domain" description="Amidase" evidence="1">
    <location>
        <begin position="142"/>
        <end position="502"/>
    </location>
</feature>
<gene>
    <name evidence="2" type="ORF">NY014_11790</name>
</gene>
<reference evidence="2 3" key="1">
    <citation type="submission" date="2022-08" db="EMBL/GenBank/DDBJ databases">
        <title>Algoriphagus sp. CAU 1643 isolated from mud.</title>
        <authorList>
            <person name="Kim W."/>
        </authorList>
    </citation>
    <scope>NUCLEOTIDE SEQUENCE [LARGE SCALE GENOMIC DNA]</scope>
    <source>
        <strain evidence="2 3">CAU 1643</strain>
    </source>
</reference>
<dbReference type="Pfam" id="PF01425">
    <property type="entry name" value="Amidase"/>
    <property type="match status" value="1"/>
</dbReference>
<evidence type="ECO:0000313" key="3">
    <source>
        <dbReference type="Proteomes" id="UP001206788"/>
    </source>
</evidence>
<dbReference type="PANTHER" id="PTHR11895:SF73">
    <property type="entry name" value="AMIDASE FAMILY PROTEIN"/>
    <property type="match status" value="1"/>
</dbReference>
<dbReference type="InterPro" id="IPR036928">
    <property type="entry name" value="AS_sf"/>
</dbReference>
<accession>A0ABT2G781</accession>
<evidence type="ECO:0000259" key="1">
    <source>
        <dbReference type="Pfam" id="PF01425"/>
    </source>
</evidence>
<sequence length="558" mass="60828">MERKNKRHSALFVVLGMISTLTLGFTFGKLAGEINPQTIDSAAGIIGLSFSPAEKDSMISRLETQLSNLQTSREYKLDNSIAPALVFNPLPIGFQPETRQMPVDFGLAESVALPASDVDIAYTPVHELAVLIRNGQLSSERLTQIYLDRIKTYSDTLQCLITLMEEDALAKARLMDAELASGRYRGPLHGIPYGIKDLLAVKGTKTTWGAAPYKDQEIDETAQIVEKLDQAGAVLVGKFTLGALAMGDVWYGGVTKNPWNLEQGSSGSSAGSASAVSAGLVPFAIGTETLGSIVSPSTRNGVTGLRPTYGRVSKHGAMALSWSMDKIGPISRSALDNAIVLSVLNGKDEKDPSTIEAAFNYTAQKDPKSLKIGYFKSFFEGNRSSENDRKVLEFLENEGFELHPVELETSVAAGPMTMMLMVEGAAAFDELTRLGWDDELVAQNRNAWPNLFRAARFIPAVEYVNLARQRSVLIQEMHDLMKDYDVIVTPSYGGQQLQITNLTGHPALCLPNGFNRGGSPTSITLLGNLFEEDKLVLLGNYIQKNTDWQAKRPPLFNK</sequence>